<dbReference type="OrthoDB" id="9813298at2"/>
<dbReference type="STRING" id="1513271.XM47_16980"/>
<dbReference type="Pfam" id="PF01027">
    <property type="entry name" value="Bax1-I"/>
    <property type="match status" value="1"/>
</dbReference>
<keyword evidence="6 7" id="KW-0472">Membrane</keyword>
<evidence type="ECO:0008006" key="10">
    <source>
        <dbReference type="Google" id="ProtNLM"/>
    </source>
</evidence>
<dbReference type="PANTHER" id="PTHR23291:SF115">
    <property type="entry name" value="MODULATOR OF FTSH PROTEASE YCCA"/>
    <property type="match status" value="1"/>
</dbReference>
<feature type="transmembrane region" description="Helical" evidence="7">
    <location>
        <begin position="76"/>
        <end position="95"/>
    </location>
</feature>
<dbReference type="InterPro" id="IPR006214">
    <property type="entry name" value="Bax_inhibitor_1-related"/>
</dbReference>
<sequence>MENQSIYSRGREASVLETNKVLRNTYSLLAMTLTFSAVTAGIAMSLDLSRMMALVLSLVGFGLIFVVNKKADSASGIFWVFAFTGVLGAALGPMLNHYASMPGGSALIVQALGSTALIFFALSAYTLTTKKDFSFMGGFLMVGLIMAIIAGIANIFFQIPALSLALNAVIVLIMSGFILFDTSRIVNGGETNYIRATVSLYLNIYNLFTSLLHLLGAFGNDD</sequence>
<keyword evidence="9" id="KW-1185">Reference proteome</keyword>
<dbReference type="PANTHER" id="PTHR23291">
    <property type="entry name" value="BAX INHIBITOR-RELATED"/>
    <property type="match status" value="1"/>
</dbReference>
<gene>
    <name evidence="8" type="ORF">XM47_16980</name>
</gene>
<feature type="transmembrane region" description="Helical" evidence="7">
    <location>
        <begin position="200"/>
        <end position="219"/>
    </location>
</feature>
<feature type="transmembrane region" description="Helical" evidence="7">
    <location>
        <begin position="162"/>
        <end position="180"/>
    </location>
</feature>
<comment type="subcellular location">
    <subcellularLocation>
        <location evidence="1">Cell membrane</location>
        <topology evidence="1">Multi-pass membrane protein</topology>
    </subcellularLocation>
</comment>
<protein>
    <recommendedName>
        <fullName evidence="10">TEGT family transporter</fullName>
    </recommendedName>
</protein>
<keyword evidence="3" id="KW-1003">Cell membrane</keyword>
<comment type="similarity">
    <text evidence="2 7">Belongs to the BI1 family.</text>
</comment>
<name>A0A0J8GT93_9ALTE</name>
<dbReference type="CDD" id="cd10433">
    <property type="entry name" value="YccA_like"/>
    <property type="match status" value="1"/>
</dbReference>
<keyword evidence="5 7" id="KW-1133">Transmembrane helix</keyword>
<keyword evidence="4 7" id="KW-0812">Transmembrane</keyword>
<evidence type="ECO:0000313" key="9">
    <source>
        <dbReference type="Proteomes" id="UP000037600"/>
    </source>
</evidence>
<evidence type="ECO:0000313" key="8">
    <source>
        <dbReference type="EMBL" id="KMT63923.1"/>
    </source>
</evidence>
<dbReference type="GO" id="GO:0005886">
    <property type="term" value="C:plasma membrane"/>
    <property type="evidence" value="ECO:0007669"/>
    <property type="project" value="UniProtKB-SubCell"/>
</dbReference>
<proteinExistence type="inferred from homology"/>
<dbReference type="EMBL" id="LAZL01000036">
    <property type="protein sequence ID" value="KMT63923.1"/>
    <property type="molecule type" value="Genomic_DNA"/>
</dbReference>
<feature type="transmembrane region" description="Helical" evidence="7">
    <location>
        <begin position="21"/>
        <end position="42"/>
    </location>
</feature>
<dbReference type="PATRIC" id="fig|1513271.3.peg.3484"/>
<organism evidence="8 9">
    <name type="scientific">Catenovulum maritimum</name>
    <dbReference type="NCBI Taxonomy" id="1513271"/>
    <lineage>
        <taxon>Bacteria</taxon>
        <taxon>Pseudomonadati</taxon>
        <taxon>Pseudomonadota</taxon>
        <taxon>Gammaproteobacteria</taxon>
        <taxon>Alteromonadales</taxon>
        <taxon>Alteromonadaceae</taxon>
        <taxon>Catenovulum</taxon>
    </lineage>
</organism>
<comment type="caution">
    <text evidence="8">The sequence shown here is derived from an EMBL/GenBank/DDBJ whole genome shotgun (WGS) entry which is preliminary data.</text>
</comment>
<evidence type="ECO:0000256" key="1">
    <source>
        <dbReference type="ARBA" id="ARBA00004651"/>
    </source>
</evidence>
<dbReference type="AlphaFoldDB" id="A0A0J8GT93"/>
<dbReference type="Proteomes" id="UP000037600">
    <property type="component" value="Unassembled WGS sequence"/>
</dbReference>
<evidence type="ECO:0000256" key="3">
    <source>
        <dbReference type="ARBA" id="ARBA00022475"/>
    </source>
</evidence>
<evidence type="ECO:0000256" key="6">
    <source>
        <dbReference type="ARBA" id="ARBA00023136"/>
    </source>
</evidence>
<feature type="transmembrane region" description="Helical" evidence="7">
    <location>
        <begin position="48"/>
        <end position="67"/>
    </location>
</feature>
<evidence type="ECO:0000256" key="7">
    <source>
        <dbReference type="RuleBase" id="RU004379"/>
    </source>
</evidence>
<evidence type="ECO:0000256" key="4">
    <source>
        <dbReference type="ARBA" id="ARBA00022692"/>
    </source>
</evidence>
<feature type="transmembrane region" description="Helical" evidence="7">
    <location>
        <begin position="107"/>
        <end position="128"/>
    </location>
</feature>
<evidence type="ECO:0000256" key="5">
    <source>
        <dbReference type="ARBA" id="ARBA00022989"/>
    </source>
</evidence>
<reference evidence="8 9" key="1">
    <citation type="submission" date="2015-04" db="EMBL/GenBank/DDBJ databases">
        <title>Draft Genome Sequence of the Novel Agar-Digesting Marine Bacterium Q1.</title>
        <authorList>
            <person name="Li Y."/>
            <person name="Li D."/>
            <person name="Chen G."/>
            <person name="Du Z."/>
        </authorList>
    </citation>
    <scope>NUCLEOTIDE SEQUENCE [LARGE SCALE GENOMIC DNA]</scope>
    <source>
        <strain evidence="8 9">Q1</strain>
    </source>
</reference>
<feature type="transmembrane region" description="Helical" evidence="7">
    <location>
        <begin position="135"/>
        <end position="156"/>
    </location>
</feature>
<dbReference type="RefSeq" id="WP_048695214.1">
    <property type="nucleotide sequence ID" value="NZ_KQ130507.1"/>
</dbReference>
<evidence type="ECO:0000256" key="2">
    <source>
        <dbReference type="ARBA" id="ARBA00010350"/>
    </source>
</evidence>
<accession>A0A0J8GT93</accession>